<evidence type="ECO:0000256" key="1">
    <source>
        <dbReference type="SAM" id="MobiDB-lite"/>
    </source>
</evidence>
<dbReference type="Proteomes" id="UP000595703">
    <property type="component" value="Chromosome"/>
</dbReference>
<dbReference type="AlphaFoldDB" id="A0A7U3UY81"/>
<reference evidence="2 3" key="4">
    <citation type="journal article" date="2020" name="Sci. Rep.">
        <title>beta-carboline chemical signals induce reveromycin production through a LuxR family regulator in Streptomyces sp. SN-593.</title>
        <authorList>
            <person name="Panthee S."/>
            <person name="Kito N."/>
            <person name="Hayashi T."/>
            <person name="Shimizu T."/>
            <person name="Ishikawa J."/>
            <person name="Hamamoto H."/>
            <person name="Osada H."/>
            <person name="Takahashi S."/>
        </authorList>
    </citation>
    <scope>NUCLEOTIDE SEQUENCE [LARGE SCALE GENOMIC DNA]</scope>
    <source>
        <strain evidence="2 3">SN-593</strain>
    </source>
</reference>
<protein>
    <submittedName>
        <fullName evidence="2">Uncharacterized protein</fullName>
    </submittedName>
</protein>
<reference evidence="2 3" key="2">
    <citation type="journal article" date="2011" name="J. Antibiot.">
        <title>Furaquinocins I and J: novel polyketide isoprenoid hybrid compounds from Streptomyces reveromyceticus SN-593.</title>
        <authorList>
            <person name="Panthee S."/>
            <person name="Takahashi S."/>
            <person name="Takagi H."/>
            <person name="Nogawa T."/>
            <person name="Oowada E."/>
            <person name="Uramoto M."/>
            <person name="Osada H."/>
        </authorList>
    </citation>
    <scope>NUCLEOTIDE SEQUENCE [LARGE SCALE GENOMIC DNA]</scope>
    <source>
        <strain evidence="2 3">SN-593</strain>
    </source>
</reference>
<organism evidence="2 3">
    <name type="scientific">Actinacidiphila reveromycinica</name>
    <dbReference type="NCBI Taxonomy" id="659352"/>
    <lineage>
        <taxon>Bacteria</taxon>
        <taxon>Bacillati</taxon>
        <taxon>Actinomycetota</taxon>
        <taxon>Actinomycetes</taxon>
        <taxon>Kitasatosporales</taxon>
        <taxon>Streptomycetaceae</taxon>
        <taxon>Actinacidiphila</taxon>
    </lineage>
</organism>
<dbReference type="KEGG" id="arev:RVR_8297"/>
<evidence type="ECO:0000313" key="3">
    <source>
        <dbReference type="Proteomes" id="UP000595703"/>
    </source>
</evidence>
<reference evidence="2 3" key="1">
    <citation type="journal article" date="2010" name="J. Bacteriol.">
        <title>Biochemical characterization of a novel indole prenyltransferase from Streptomyces sp. SN-593.</title>
        <authorList>
            <person name="Takahashi S."/>
            <person name="Takagi H."/>
            <person name="Toyoda A."/>
            <person name="Uramoto M."/>
            <person name="Nogawa T."/>
            <person name="Ueki M."/>
            <person name="Sakaki Y."/>
            <person name="Osada H."/>
        </authorList>
    </citation>
    <scope>NUCLEOTIDE SEQUENCE [LARGE SCALE GENOMIC DNA]</scope>
    <source>
        <strain evidence="2 3">SN-593</strain>
    </source>
</reference>
<dbReference type="EMBL" id="AP018365">
    <property type="protein sequence ID" value="BBB01058.1"/>
    <property type="molecule type" value="Genomic_DNA"/>
</dbReference>
<name>A0A7U3UY81_9ACTN</name>
<dbReference type="RefSeq" id="WP_202237008.1">
    <property type="nucleotide sequence ID" value="NZ_AP018365.1"/>
</dbReference>
<gene>
    <name evidence="2" type="ORF">RVR_8297</name>
</gene>
<accession>A0A7U3UY81</accession>
<evidence type="ECO:0000313" key="2">
    <source>
        <dbReference type="EMBL" id="BBB01058.1"/>
    </source>
</evidence>
<feature type="region of interest" description="Disordered" evidence="1">
    <location>
        <begin position="141"/>
        <end position="164"/>
    </location>
</feature>
<sequence length="164" mass="18094">MSVLEFISSLKWPVVVLVGIFVVSRGFKRNPDMGAWFRRWLDSRDVRGRVGPAEFEANLNATRDALVTAAASDDVLAAADQPVSDLLVPSPDTTALRRDAVEVVMRTAARWGWDMADMGFRNPPVPVIQWDDDGTPKILFGEGASRNPTPMADRYVPEWPGPQG</sequence>
<proteinExistence type="predicted"/>
<reference evidence="2 3" key="3">
    <citation type="journal article" date="2011" name="Nat. Chem. Biol.">
        <title>Reveromycin A biosynthesis uses RevG and RevJ for stereospecific spiroacetal formation.</title>
        <authorList>
            <person name="Takahashi S."/>
            <person name="Toyoda A."/>
            <person name="Sekiyama Y."/>
            <person name="Takagi H."/>
            <person name="Nogawa T."/>
            <person name="Uramoto M."/>
            <person name="Suzuki R."/>
            <person name="Koshino H."/>
            <person name="Kumano T."/>
            <person name="Panthee S."/>
            <person name="Dairi T."/>
            <person name="Ishikawa J."/>
            <person name="Ikeda H."/>
            <person name="Sakaki Y."/>
            <person name="Osada H."/>
        </authorList>
    </citation>
    <scope>NUCLEOTIDE SEQUENCE [LARGE SCALE GENOMIC DNA]</scope>
    <source>
        <strain evidence="2 3">SN-593</strain>
    </source>
</reference>
<keyword evidence="3" id="KW-1185">Reference proteome</keyword>